<dbReference type="SUPFAM" id="SSF103473">
    <property type="entry name" value="MFS general substrate transporter"/>
    <property type="match status" value="1"/>
</dbReference>
<evidence type="ECO:0000256" key="5">
    <source>
        <dbReference type="SAM" id="Phobius"/>
    </source>
</evidence>
<evidence type="ECO:0000313" key="7">
    <source>
        <dbReference type="Proteomes" id="UP000596742"/>
    </source>
</evidence>
<dbReference type="GO" id="GO:0022857">
    <property type="term" value="F:transmembrane transporter activity"/>
    <property type="evidence" value="ECO:0007669"/>
    <property type="project" value="InterPro"/>
</dbReference>
<dbReference type="Gene3D" id="1.20.1250.20">
    <property type="entry name" value="MFS general substrate transporter like domains"/>
    <property type="match status" value="1"/>
</dbReference>
<gene>
    <name evidence="6" type="ORF">MGAL_10B092370A</name>
</gene>
<feature type="transmembrane region" description="Helical" evidence="5">
    <location>
        <begin position="207"/>
        <end position="224"/>
    </location>
</feature>
<comment type="subcellular location">
    <subcellularLocation>
        <location evidence="1">Membrane</location>
        <topology evidence="1">Multi-pass membrane protein</topology>
    </subcellularLocation>
</comment>
<dbReference type="AlphaFoldDB" id="A0A8B6EUE8"/>
<organism evidence="6 7">
    <name type="scientific">Mytilus galloprovincialis</name>
    <name type="common">Mediterranean mussel</name>
    <dbReference type="NCBI Taxonomy" id="29158"/>
    <lineage>
        <taxon>Eukaryota</taxon>
        <taxon>Metazoa</taxon>
        <taxon>Spiralia</taxon>
        <taxon>Lophotrochozoa</taxon>
        <taxon>Mollusca</taxon>
        <taxon>Bivalvia</taxon>
        <taxon>Autobranchia</taxon>
        <taxon>Pteriomorphia</taxon>
        <taxon>Mytilida</taxon>
        <taxon>Mytiloidea</taxon>
        <taxon>Mytilidae</taxon>
        <taxon>Mytilinae</taxon>
        <taxon>Mytilus</taxon>
    </lineage>
</organism>
<keyword evidence="7" id="KW-1185">Reference proteome</keyword>
<protein>
    <recommendedName>
        <fullName evidence="8">Major facilitator superfamily (MFS) profile domain-containing protein</fullName>
    </recommendedName>
</protein>
<keyword evidence="4 5" id="KW-0472">Membrane</keyword>
<dbReference type="PANTHER" id="PTHR23510:SF16">
    <property type="entry name" value="MAJOR FACILITATOR SUPERFAMILY (MFS) PROFILE DOMAIN-CONTAINING PROTEIN"/>
    <property type="match status" value="1"/>
</dbReference>
<evidence type="ECO:0000313" key="6">
    <source>
        <dbReference type="EMBL" id="VDI39212.1"/>
    </source>
</evidence>
<dbReference type="Proteomes" id="UP000596742">
    <property type="component" value="Unassembled WGS sequence"/>
</dbReference>
<feature type="transmembrane region" description="Helical" evidence="5">
    <location>
        <begin position="57"/>
        <end position="79"/>
    </location>
</feature>
<dbReference type="InterPro" id="IPR011701">
    <property type="entry name" value="MFS"/>
</dbReference>
<keyword evidence="2 5" id="KW-0812">Transmembrane</keyword>
<feature type="transmembrane region" description="Helical" evidence="5">
    <location>
        <begin position="273"/>
        <end position="292"/>
    </location>
</feature>
<accession>A0A8B6EUE8</accession>
<evidence type="ECO:0000256" key="1">
    <source>
        <dbReference type="ARBA" id="ARBA00004141"/>
    </source>
</evidence>
<dbReference type="OrthoDB" id="370281at2759"/>
<evidence type="ECO:0000256" key="3">
    <source>
        <dbReference type="ARBA" id="ARBA00022989"/>
    </source>
</evidence>
<name>A0A8B6EUE8_MYTGA</name>
<reference evidence="6" key="1">
    <citation type="submission" date="2018-11" db="EMBL/GenBank/DDBJ databases">
        <authorList>
            <person name="Alioto T."/>
            <person name="Alioto T."/>
        </authorList>
    </citation>
    <scope>NUCLEOTIDE SEQUENCE</scope>
</reference>
<dbReference type="GO" id="GO:0016020">
    <property type="term" value="C:membrane"/>
    <property type="evidence" value="ECO:0007669"/>
    <property type="project" value="UniProtKB-SubCell"/>
</dbReference>
<feature type="transmembrane region" description="Helical" evidence="5">
    <location>
        <begin position="99"/>
        <end position="117"/>
    </location>
</feature>
<feature type="transmembrane region" description="Helical" evidence="5">
    <location>
        <begin position="22"/>
        <end position="45"/>
    </location>
</feature>
<proteinExistence type="predicted"/>
<evidence type="ECO:0008006" key="8">
    <source>
        <dbReference type="Google" id="ProtNLM"/>
    </source>
</evidence>
<dbReference type="PANTHER" id="PTHR23510">
    <property type="entry name" value="INNER MEMBRANE TRANSPORT PROTEIN YAJR"/>
    <property type="match status" value="1"/>
</dbReference>
<comment type="caution">
    <text evidence="6">The sequence shown here is derived from an EMBL/GenBank/DDBJ whole genome shotgun (WGS) entry which is preliminary data.</text>
</comment>
<dbReference type="InterPro" id="IPR036259">
    <property type="entry name" value="MFS_trans_sf"/>
</dbReference>
<evidence type="ECO:0000256" key="4">
    <source>
        <dbReference type="ARBA" id="ARBA00023136"/>
    </source>
</evidence>
<dbReference type="EMBL" id="UYJE01005659">
    <property type="protein sequence ID" value="VDI39212.1"/>
    <property type="molecule type" value="Genomic_DNA"/>
</dbReference>
<evidence type="ECO:0000256" key="2">
    <source>
        <dbReference type="ARBA" id="ARBA00022692"/>
    </source>
</evidence>
<dbReference type="InterPro" id="IPR051068">
    <property type="entry name" value="MFS_Domain-Containing_Protein"/>
</dbReference>
<feature type="transmembrane region" description="Helical" evidence="5">
    <location>
        <begin position="244"/>
        <end position="261"/>
    </location>
</feature>
<keyword evidence="3 5" id="KW-1133">Transmembrane helix</keyword>
<sequence length="299" mass="33392">MLIGAVFEIAGNTMYFMGNSKWFLLASRLIAGVGAGAESVILAEISRVTTEAERTGILSTMIAIRQSGLLIGPGLNVFLRLANFKIGPFKVNKYTDPGAFMACLWTLELLLLVLFYTDLHKIKEQELEQERLINPVISSDTLSNQNPPTYDTVITGPNNYDVSADIEGIQSTTEYEKQISEVKTEEPVTKEKLSGAFFYKMYVREEIVTLLGVQFISLFSQVSLETMATPLSNTLLHWGELENSLMYCCAGVEIILVFILVRILSKHLKDRTMILMGCFLLAMANGWLMYVVPRAYNGK</sequence>
<dbReference type="Pfam" id="PF07690">
    <property type="entry name" value="MFS_1"/>
    <property type="match status" value="1"/>
</dbReference>